<name>A0ABV2Q0Y1_9GAMM</name>
<keyword evidence="10" id="KW-1185">Reference proteome</keyword>
<dbReference type="EMBL" id="JBEPSD010000004">
    <property type="protein sequence ID" value="MET4570966.1"/>
    <property type="molecule type" value="Genomic_DNA"/>
</dbReference>
<dbReference type="InterPro" id="IPR036942">
    <property type="entry name" value="Beta-barrel_TonB_sf"/>
</dbReference>
<dbReference type="PANTHER" id="PTHR40980:SF3">
    <property type="entry name" value="TONB-DEPENDENT RECEPTOR-LIKE BETA-BARREL DOMAIN-CONTAINING PROTEIN"/>
    <property type="match status" value="1"/>
</dbReference>
<proteinExistence type="inferred from homology"/>
<reference evidence="9 10" key="1">
    <citation type="submission" date="2024-06" db="EMBL/GenBank/DDBJ databases">
        <title>Sorghum-associated microbial communities from plants grown in Nebraska, USA.</title>
        <authorList>
            <person name="Schachtman D."/>
        </authorList>
    </citation>
    <scope>NUCLEOTIDE SEQUENCE [LARGE SCALE GENOMIC DNA]</scope>
    <source>
        <strain evidence="9 10">1757</strain>
    </source>
</reference>
<evidence type="ECO:0000256" key="3">
    <source>
        <dbReference type="ARBA" id="ARBA00023237"/>
    </source>
</evidence>
<evidence type="ECO:0000256" key="4">
    <source>
        <dbReference type="RuleBase" id="RU003357"/>
    </source>
</evidence>
<accession>A0ABV2Q0Y1</accession>
<feature type="domain" description="TonB-dependent receptor-like beta-barrel" evidence="7">
    <location>
        <begin position="439"/>
        <end position="902"/>
    </location>
</feature>
<evidence type="ECO:0000256" key="2">
    <source>
        <dbReference type="ARBA" id="ARBA00023136"/>
    </source>
</evidence>
<keyword evidence="3" id="KW-0998">Cell outer membrane</keyword>
<feature type="signal peptide" evidence="6">
    <location>
        <begin position="1"/>
        <end position="24"/>
    </location>
</feature>
<keyword evidence="9" id="KW-0675">Receptor</keyword>
<dbReference type="Pfam" id="PF00593">
    <property type="entry name" value="TonB_dep_Rec_b-barrel"/>
    <property type="match status" value="1"/>
</dbReference>
<dbReference type="InterPro" id="IPR010104">
    <property type="entry name" value="TonB_rcpt_bac"/>
</dbReference>
<feature type="domain" description="TonB-dependent receptor plug" evidence="8">
    <location>
        <begin position="90"/>
        <end position="191"/>
    </location>
</feature>
<comment type="similarity">
    <text evidence="4">Belongs to the TonB-dependent receptor family.</text>
</comment>
<evidence type="ECO:0000259" key="7">
    <source>
        <dbReference type="Pfam" id="PF00593"/>
    </source>
</evidence>
<dbReference type="InterPro" id="IPR012910">
    <property type="entry name" value="Plug_dom"/>
</dbReference>
<evidence type="ECO:0000256" key="1">
    <source>
        <dbReference type="ARBA" id="ARBA00004442"/>
    </source>
</evidence>
<sequence>MTRNRIQVTLLATMIAAALSPAYAATPSPAPTTSTPPPTQDSTAASTTAPATTAAEREKKRRAAEQTVTNLSGVTVTPLRSSLQSAQSIKQDARMVVDSIVAEDIGKLPDNSVADAMQRITGVQVAQGFQGETNSVVIRGLPNVVTTLNGRELFSGVGRSFAFQNLPSTAVKAIKVYKSSEASLLDGGIAGLVDMELFRPFDFEGSKLAATYTQTHSKYTGHSDPNFSVLMSNRWNTDIGEFGALLNTSFMAQHYEYDAVWGDFPKVLTDGSGTPITSGGNLVAAPNGFGADYNIGRRQRPEINYALQWKPNESTEFYAEGIYDWVSDDYSQPFYFSFPVGAVTPDNLSVGNTCYANQLTGSPYYGQTICDANGGSWTGNTYAATSTQAHQQHGHDIQNSIGVKWHGDRLRLSSDVSLNSSSFNDNTFIIDTFLKGPITTVWNGTAGNQQNWTLGGNPQLDPSNYYLNGLFQTWHTERGKEYAWRGDGTWDINGSFFSYLDFGLRAADHKAEYIGSVEISTPPPGGAGTGNITATPNPANQVVANFPSSFFCNMPTTSAIPVSWLTGCFNYLTQNADALRNFYGLPSGLAAENPGRYYHIDEKTYAAYVQAGYDTELFGMPVDGLMGFRMERVKRGLDAFSYDASTNIYSPLSTSTSAPVYLPNLSFNLHLTDALQLRLVGAKTVSYPGFGQLNPSLSLNPGTINRAGAASSGNPDLKPIKSNNYDASLEWYFAPAGYISGGVFYRDINGYIQNYVTDVTINGDAYQLSSPQSAGSGHLDGAEVAYQQFFDFLPGALSGLGVQLNYTYIEGSTRSPQYIGGPVVVSPLQGVSKNNGNAVLMYEKYGVSARLAYNYRSRFIDFFTQPTVAGVNDEVAPANQLDFSVAYDLNKHSTVVLTATNLTGENLHQYWGDGSSRPRDIRYQDRTIGLGIRLKL</sequence>
<protein>
    <submittedName>
        <fullName evidence="9">Iron complex outermembrane receptor protein</fullName>
    </submittedName>
</protein>
<feature type="region of interest" description="Disordered" evidence="5">
    <location>
        <begin position="24"/>
        <end position="69"/>
    </location>
</feature>
<comment type="subcellular location">
    <subcellularLocation>
        <location evidence="1 4">Cell outer membrane</location>
    </subcellularLocation>
</comment>
<keyword evidence="4" id="KW-0798">TonB box</keyword>
<dbReference type="Proteomes" id="UP001549251">
    <property type="component" value="Unassembled WGS sequence"/>
</dbReference>
<evidence type="ECO:0000259" key="8">
    <source>
        <dbReference type="Pfam" id="PF07715"/>
    </source>
</evidence>
<feature type="chain" id="PRO_5047379378" evidence="6">
    <location>
        <begin position="25"/>
        <end position="936"/>
    </location>
</feature>
<dbReference type="NCBIfam" id="TIGR01782">
    <property type="entry name" value="TonB-Xanth-Caul"/>
    <property type="match status" value="1"/>
</dbReference>
<dbReference type="Pfam" id="PF07715">
    <property type="entry name" value="Plug"/>
    <property type="match status" value="1"/>
</dbReference>
<evidence type="ECO:0000256" key="6">
    <source>
        <dbReference type="SAM" id="SignalP"/>
    </source>
</evidence>
<dbReference type="RefSeq" id="WP_354552831.1">
    <property type="nucleotide sequence ID" value="NZ_JBEPSD010000004.1"/>
</dbReference>
<evidence type="ECO:0000313" key="9">
    <source>
        <dbReference type="EMBL" id="MET4570966.1"/>
    </source>
</evidence>
<feature type="compositionally biased region" description="Low complexity" evidence="5">
    <location>
        <begin position="40"/>
        <end position="54"/>
    </location>
</feature>
<dbReference type="InterPro" id="IPR000531">
    <property type="entry name" value="Beta-barrel_TonB"/>
</dbReference>
<dbReference type="SUPFAM" id="SSF56935">
    <property type="entry name" value="Porins"/>
    <property type="match status" value="1"/>
</dbReference>
<gene>
    <name evidence="9" type="ORF">ABIE04_003348</name>
</gene>
<evidence type="ECO:0000313" key="10">
    <source>
        <dbReference type="Proteomes" id="UP001549251"/>
    </source>
</evidence>
<dbReference type="InterPro" id="IPR037066">
    <property type="entry name" value="Plug_dom_sf"/>
</dbReference>
<dbReference type="PANTHER" id="PTHR40980">
    <property type="entry name" value="PLUG DOMAIN-CONTAINING PROTEIN"/>
    <property type="match status" value="1"/>
</dbReference>
<comment type="caution">
    <text evidence="9">The sequence shown here is derived from an EMBL/GenBank/DDBJ whole genome shotgun (WGS) entry which is preliminary data.</text>
</comment>
<keyword evidence="2 4" id="KW-0472">Membrane</keyword>
<dbReference type="Gene3D" id="2.170.130.10">
    <property type="entry name" value="TonB-dependent receptor, plug domain"/>
    <property type="match status" value="1"/>
</dbReference>
<dbReference type="Gene3D" id="2.40.170.20">
    <property type="entry name" value="TonB-dependent receptor, beta-barrel domain"/>
    <property type="match status" value="1"/>
</dbReference>
<evidence type="ECO:0000256" key="5">
    <source>
        <dbReference type="SAM" id="MobiDB-lite"/>
    </source>
</evidence>
<feature type="compositionally biased region" description="Pro residues" evidence="5">
    <location>
        <begin position="28"/>
        <end position="39"/>
    </location>
</feature>
<organism evidence="9 10">
    <name type="scientific">Rhodanobacter soli</name>
    <dbReference type="NCBI Taxonomy" id="590609"/>
    <lineage>
        <taxon>Bacteria</taxon>
        <taxon>Pseudomonadati</taxon>
        <taxon>Pseudomonadota</taxon>
        <taxon>Gammaproteobacteria</taxon>
        <taxon>Lysobacterales</taxon>
        <taxon>Rhodanobacteraceae</taxon>
        <taxon>Rhodanobacter</taxon>
    </lineage>
</organism>
<keyword evidence="6" id="KW-0732">Signal</keyword>